<organism evidence="2 3">
    <name type="scientific">Chiloscyllium punctatum</name>
    <name type="common">Brownbanded bambooshark</name>
    <name type="synonym">Hemiscyllium punctatum</name>
    <dbReference type="NCBI Taxonomy" id="137246"/>
    <lineage>
        <taxon>Eukaryota</taxon>
        <taxon>Metazoa</taxon>
        <taxon>Chordata</taxon>
        <taxon>Craniata</taxon>
        <taxon>Vertebrata</taxon>
        <taxon>Chondrichthyes</taxon>
        <taxon>Elasmobranchii</taxon>
        <taxon>Galeomorphii</taxon>
        <taxon>Galeoidea</taxon>
        <taxon>Orectolobiformes</taxon>
        <taxon>Hemiscylliidae</taxon>
        <taxon>Chiloscyllium</taxon>
    </lineage>
</organism>
<keyword evidence="1" id="KW-1133">Transmembrane helix</keyword>
<keyword evidence="1" id="KW-0812">Transmembrane</keyword>
<evidence type="ECO:0000313" key="3">
    <source>
        <dbReference type="Proteomes" id="UP000287033"/>
    </source>
</evidence>
<sequence length="86" mass="9733">MEAGLEEAERYVEAAQRCLKCGERQEALRYLYRAQQRYPTQRAKGVKKPNFGVIQGYAFLGCVLFSNSSATVFFVSAHVIESKSHI</sequence>
<name>A0A401RZN9_CHIPU</name>
<accession>A0A401RZN9</accession>
<keyword evidence="1" id="KW-0472">Membrane</keyword>
<feature type="transmembrane region" description="Helical" evidence="1">
    <location>
        <begin position="57"/>
        <end position="80"/>
    </location>
</feature>
<proteinExistence type="predicted"/>
<evidence type="ECO:0000313" key="2">
    <source>
        <dbReference type="EMBL" id="GCC23550.1"/>
    </source>
</evidence>
<comment type="caution">
    <text evidence="2">The sequence shown here is derived from an EMBL/GenBank/DDBJ whole genome shotgun (WGS) entry which is preliminary data.</text>
</comment>
<evidence type="ECO:0000256" key="1">
    <source>
        <dbReference type="SAM" id="Phobius"/>
    </source>
</evidence>
<reference evidence="2 3" key="1">
    <citation type="journal article" date="2018" name="Nat. Ecol. Evol.">
        <title>Shark genomes provide insights into elasmobranch evolution and the origin of vertebrates.</title>
        <authorList>
            <person name="Hara Y"/>
            <person name="Yamaguchi K"/>
            <person name="Onimaru K"/>
            <person name="Kadota M"/>
            <person name="Koyanagi M"/>
            <person name="Keeley SD"/>
            <person name="Tatsumi K"/>
            <person name="Tanaka K"/>
            <person name="Motone F"/>
            <person name="Kageyama Y"/>
            <person name="Nozu R"/>
            <person name="Adachi N"/>
            <person name="Nishimura O"/>
            <person name="Nakagawa R"/>
            <person name="Tanegashima C"/>
            <person name="Kiyatake I"/>
            <person name="Matsumoto R"/>
            <person name="Murakumo K"/>
            <person name="Nishida K"/>
            <person name="Terakita A"/>
            <person name="Kuratani S"/>
            <person name="Sato K"/>
            <person name="Hyodo S Kuraku.S."/>
        </authorList>
    </citation>
    <scope>NUCLEOTIDE SEQUENCE [LARGE SCALE GENOMIC DNA]</scope>
</reference>
<dbReference type="EMBL" id="BEZZ01000033">
    <property type="protein sequence ID" value="GCC23550.1"/>
    <property type="molecule type" value="Genomic_DNA"/>
</dbReference>
<gene>
    <name evidence="2" type="ORF">chiPu_0001947</name>
</gene>
<dbReference type="AlphaFoldDB" id="A0A401RZN9"/>
<keyword evidence="3" id="KW-1185">Reference proteome</keyword>
<dbReference type="Proteomes" id="UP000287033">
    <property type="component" value="Unassembled WGS sequence"/>
</dbReference>
<dbReference type="OrthoDB" id="442087at2759"/>
<protein>
    <submittedName>
        <fullName evidence="2">Uncharacterized protein</fullName>
    </submittedName>
</protein>